<organism evidence="1 3">
    <name type="scientific">Didymodactylos carnosus</name>
    <dbReference type="NCBI Taxonomy" id="1234261"/>
    <lineage>
        <taxon>Eukaryota</taxon>
        <taxon>Metazoa</taxon>
        <taxon>Spiralia</taxon>
        <taxon>Gnathifera</taxon>
        <taxon>Rotifera</taxon>
        <taxon>Eurotatoria</taxon>
        <taxon>Bdelloidea</taxon>
        <taxon>Philodinida</taxon>
        <taxon>Philodinidae</taxon>
        <taxon>Didymodactylos</taxon>
    </lineage>
</organism>
<reference evidence="1" key="1">
    <citation type="submission" date="2021-02" db="EMBL/GenBank/DDBJ databases">
        <authorList>
            <person name="Nowell W R."/>
        </authorList>
    </citation>
    <scope>NUCLEOTIDE SEQUENCE</scope>
</reference>
<dbReference type="Proteomes" id="UP000663829">
    <property type="component" value="Unassembled WGS sequence"/>
</dbReference>
<dbReference type="EMBL" id="CAJNOQ010024824">
    <property type="protein sequence ID" value="CAF1531429.1"/>
    <property type="molecule type" value="Genomic_DNA"/>
</dbReference>
<sequence>MHPRRELRPSGWRAS</sequence>
<gene>
    <name evidence="1" type="ORF">GPM918_LOCUS38075</name>
    <name evidence="2" type="ORF">SRO942_LOCUS38874</name>
</gene>
<protein>
    <submittedName>
        <fullName evidence="1">Uncharacterized protein</fullName>
    </submittedName>
</protein>
<evidence type="ECO:0000313" key="1">
    <source>
        <dbReference type="EMBL" id="CAF1531429.1"/>
    </source>
</evidence>
<dbReference type="EMBL" id="CAJOBC010090413">
    <property type="protein sequence ID" value="CAF4390787.1"/>
    <property type="molecule type" value="Genomic_DNA"/>
</dbReference>
<evidence type="ECO:0000313" key="2">
    <source>
        <dbReference type="EMBL" id="CAF4390787.1"/>
    </source>
</evidence>
<accession>A0A815VKG7</accession>
<evidence type="ECO:0000313" key="3">
    <source>
        <dbReference type="Proteomes" id="UP000663829"/>
    </source>
</evidence>
<proteinExistence type="predicted"/>
<comment type="caution">
    <text evidence="1">The sequence shown here is derived from an EMBL/GenBank/DDBJ whole genome shotgun (WGS) entry which is preliminary data.</text>
</comment>
<keyword evidence="3" id="KW-1185">Reference proteome</keyword>
<feature type="non-terminal residue" evidence="1">
    <location>
        <position position="15"/>
    </location>
</feature>
<dbReference type="Proteomes" id="UP000681722">
    <property type="component" value="Unassembled WGS sequence"/>
</dbReference>
<name>A0A815VKG7_9BILA</name>